<feature type="region of interest" description="Disordered" evidence="1">
    <location>
        <begin position="238"/>
        <end position="261"/>
    </location>
</feature>
<name>A0A8J2X0X7_9STRA</name>
<protein>
    <submittedName>
        <fullName evidence="2">Uncharacterized protein</fullName>
    </submittedName>
</protein>
<feature type="compositionally biased region" description="Polar residues" evidence="1">
    <location>
        <begin position="90"/>
        <end position="108"/>
    </location>
</feature>
<evidence type="ECO:0000313" key="2">
    <source>
        <dbReference type="EMBL" id="CAH0375579.1"/>
    </source>
</evidence>
<comment type="caution">
    <text evidence="2">The sequence shown here is derived from an EMBL/GenBank/DDBJ whole genome shotgun (WGS) entry which is preliminary data.</text>
</comment>
<dbReference type="AlphaFoldDB" id="A0A8J2X0X7"/>
<organism evidence="2 3">
    <name type="scientific">Pelagomonas calceolata</name>
    <dbReference type="NCBI Taxonomy" id="35677"/>
    <lineage>
        <taxon>Eukaryota</taxon>
        <taxon>Sar</taxon>
        <taxon>Stramenopiles</taxon>
        <taxon>Ochrophyta</taxon>
        <taxon>Pelagophyceae</taxon>
        <taxon>Pelagomonadales</taxon>
        <taxon>Pelagomonadaceae</taxon>
        <taxon>Pelagomonas</taxon>
    </lineage>
</organism>
<proteinExistence type="predicted"/>
<feature type="compositionally biased region" description="Basic and acidic residues" evidence="1">
    <location>
        <begin position="117"/>
        <end position="129"/>
    </location>
</feature>
<evidence type="ECO:0000313" key="3">
    <source>
        <dbReference type="Proteomes" id="UP000789595"/>
    </source>
</evidence>
<sequence>MVAPLTLICPPGAKPGQQLLFKDDDGQRFTTEVPKGVRPGMKFLAHRKALGTGYVGKDGVRFSKVASQSKLRARQPTPMPSAAPTERSSRQPSGYGSRQPSAYGSRQPTARGVGSKDPNRAKWDIDTHRTTYRAPSTQRSFPPDTPLGDQEWFEQFGFSGAVSEEKARDYGNGVPMWSPYFRNPKDYVKQPLSGLAPDAYWFEQYGFRGGKLSEDQIRIQGYGVPSWSPYYRTGGPKNVAESLASRDPSRAPSRLPTTREE</sequence>
<gene>
    <name evidence="2" type="ORF">PECAL_5P01100</name>
</gene>
<dbReference type="EMBL" id="CAKKNE010000005">
    <property type="protein sequence ID" value="CAH0375579.1"/>
    <property type="molecule type" value="Genomic_DNA"/>
</dbReference>
<evidence type="ECO:0000256" key="1">
    <source>
        <dbReference type="SAM" id="MobiDB-lite"/>
    </source>
</evidence>
<dbReference type="OrthoDB" id="10562388at2759"/>
<keyword evidence="3" id="KW-1185">Reference proteome</keyword>
<feature type="region of interest" description="Disordered" evidence="1">
    <location>
        <begin position="65"/>
        <end position="143"/>
    </location>
</feature>
<dbReference type="Proteomes" id="UP000789595">
    <property type="component" value="Unassembled WGS sequence"/>
</dbReference>
<reference evidence="2" key="1">
    <citation type="submission" date="2021-11" db="EMBL/GenBank/DDBJ databases">
        <authorList>
            <consortium name="Genoscope - CEA"/>
            <person name="William W."/>
        </authorList>
    </citation>
    <scope>NUCLEOTIDE SEQUENCE</scope>
</reference>
<accession>A0A8J2X0X7</accession>